<accession>A0A3G5A3W7</accession>
<sequence length="32" mass="3908">MTHTSYLKRDFKTDKIVKMIKEKNLEPIMDPR</sequence>
<gene>
    <name evidence="1" type="ORF">Harvfovirus81_3</name>
</gene>
<name>A0A3G5A3W7_9VIRU</name>
<reference evidence="1" key="1">
    <citation type="submission" date="2018-10" db="EMBL/GenBank/DDBJ databases">
        <title>Hidden diversity of soil giant viruses.</title>
        <authorList>
            <person name="Schulz F."/>
            <person name="Alteio L."/>
            <person name="Goudeau D."/>
            <person name="Ryan E.M."/>
            <person name="Malmstrom R.R."/>
            <person name="Blanchard J."/>
            <person name="Woyke T."/>
        </authorList>
    </citation>
    <scope>NUCLEOTIDE SEQUENCE</scope>
    <source>
        <strain evidence="1">HAV1</strain>
    </source>
</reference>
<dbReference type="EMBL" id="MK072323">
    <property type="protein sequence ID" value="AYV81935.1"/>
    <property type="molecule type" value="Genomic_DNA"/>
</dbReference>
<proteinExistence type="predicted"/>
<protein>
    <submittedName>
        <fullName evidence="1">Uncharacterized protein</fullName>
    </submittedName>
</protein>
<feature type="non-terminal residue" evidence="1">
    <location>
        <position position="32"/>
    </location>
</feature>
<organism evidence="1">
    <name type="scientific">Harvfovirus sp</name>
    <dbReference type="NCBI Taxonomy" id="2487768"/>
    <lineage>
        <taxon>Viruses</taxon>
        <taxon>Varidnaviria</taxon>
        <taxon>Bamfordvirae</taxon>
        <taxon>Nucleocytoviricota</taxon>
        <taxon>Megaviricetes</taxon>
        <taxon>Imitervirales</taxon>
        <taxon>Mimiviridae</taxon>
        <taxon>Klosneuvirinae</taxon>
    </lineage>
</organism>
<evidence type="ECO:0000313" key="1">
    <source>
        <dbReference type="EMBL" id="AYV81935.1"/>
    </source>
</evidence>